<dbReference type="Gene3D" id="1.10.1380.10">
    <property type="entry name" value="Neutral endopeptidase , domain2"/>
    <property type="match status" value="1"/>
</dbReference>
<feature type="domain" description="Peptidase M13 N-terminal" evidence="2">
    <location>
        <begin position="83"/>
        <end position="439"/>
    </location>
</feature>
<dbReference type="Pfam" id="PF05649">
    <property type="entry name" value="Peptidase_M13_N"/>
    <property type="match status" value="1"/>
</dbReference>
<dbReference type="VEuPathDB" id="VectorBase:ISCP_004019"/>
<dbReference type="VEuPathDB" id="VectorBase:ISCW003764"/>
<feature type="chain" id="PRO_5020032100" evidence="1">
    <location>
        <begin position="19"/>
        <end position="570"/>
    </location>
</feature>
<name>A0A4D5RSR4_IXOSC</name>
<accession>A0A4D5RSR4</accession>
<feature type="signal peptide" evidence="1">
    <location>
        <begin position="1"/>
        <end position="18"/>
    </location>
</feature>
<dbReference type="VEuPathDB" id="VectorBase:ISCI003764"/>
<protein>
    <submittedName>
        <fullName evidence="3">Putative m13 family peptidase</fullName>
    </submittedName>
</protein>
<organism evidence="3">
    <name type="scientific">Ixodes scapularis</name>
    <name type="common">Black-legged tick</name>
    <name type="synonym">Deer tick</name>
    <dbReference type="NCBI Taxonomy" id="6945"/>
    <lineage>
        <taxon>Eukaryota</taxon>
        <taxon>Metazoa</taxon>
        <taxon>Ecdysozoa</taxon>
        <taxon>Arthropoda</taxon>
        <taxon>Chelicerata</taxon>
        <taxon>Arachnida</taxon>
        <taxon>Acari</taxon>
        <taxon>Parasitiformes</taxon>
        <taxon>Ixodida</taxon>
        <taxon>Ixodoidea</taxon>
        <taxon>Ixodidae</taxon>
        <taxon>Ixodinae</taxon>
        <taxon>Ixodes</taxon>
    </lineage>
</organism>
<dbReference type="OrthoDB" id="6500958at2759"/>
<evidence type="ECO:0000259" key="2">
    <source>
        <dbReference type="Pfam" id="PF05649"/>
    </source>
</evidence>
<evidence type="ECO:0000256" key="1">
    <source>
        <dbReference type="SAM" id="SignalP"/>
    </source>
</evidence>
<proteinExistence type="predicted"/>
<keyword evidence="1" id="KW-0732">Signal</keyword>
<dbReference type="AlphaFoldDB" id="A0A4D5RSR4"/>
<dbReference type="GO" id="GO:0006508">
    <property type="term" value="P:proteolysis"/>
    <property type="evidence" value="ECO:0007669"/>
    <property type="project" value="InterPro"/>
</dbReference>
<dbReference type="InterPro" id="IPR042089">
    <property type="entry name" value="Peptidase_M13_dom_2"/>
</dbReference>
<dbReference type="InterPro" id="IPR008753">
    <property type="entry name" value="Peptidase_M13_N"/>
</dbReference>
<dbReference type="SUPFAM" id="SSF55486">
    <property type="entry name" value="Metalloproteases ('zincins'), catalytic domain"/>
    <property type="match status" value="1"/>
</dbReference>
<evidence type="ECO:0000313" key="3">
    <source>
        <dbReference type="EMBL" id="MOY39766.1"/>
    </source>
</evidence>
<reference evidence="3" key="1">
    <citation type="submission" date="2019-04" db="EMBL/GenBank/DDBJ databases">
        <title>An insight into the mialome of Ixodes scapularis.</title>
        <authorList>
            <person name="Ribeiro J.M."/>
            <person name="Mather T.N."/>
            <person name="Karim S."/>
        </authorList>
    </citation>
    <scope>NUCLEOTIDE SEQUENCE</scope>
</reference>
<dbReference type="EMBL" id="GHJT01005795">
    <property type="protein sequence ID" value="MOY39766.1"/>
    <property type="molecule type" value="Transcribed_RNA"/>
</dbReference>
<sequence>MGVLMCLSLFTLAAFVFAYIVYKEIPEQQKVKVAHHKGLLNTAIKYHVCNHTYCKAAARQYSRHVKLPLNMCEQLTQSLCDRNIISQTKKNSSPSPPSMQKGRLFLDDLNIDAILKENYFPTDQLREFLHMCVKATKNSGINDFVAIMRKFGLEQWPTTPRRTNLTNLLAAVSTELGYHPLVTITLIREMTPSKQKLQICIDKPRLFLQKLGPKTDTTVAARLLFALTKYLKEYCERFGHCLQRSEAEHIVTTIIKFEQLLDFYMHQPAKQVKQKLKNITNTKIEWVSLLAAVLGKRLNVTAETEIVVRSPHYFAGLKEVLEKSSESIVTLYIGYTIFSWFTPLVVSMETAGSAVSSLSFAQMRRWVEFQCIMLSENIFGFAYLHAFSSLPSFEEHQKTIVNATQDIIEVLLHYTKLTPWFKREDGALVRQRLQSMEINALVPDVAKIRRFVQEYYNNIPVYDKEIGFLSNLYHMQKFMTQRFWDRSIDSNAEAYKWPISSLRKRCALDMRDNRLYIPAIHILLIQESTKKMEQVSSGSSPGLLHLECTAAHVFSGCTFSSICSITKLAH</sequence>
<dbReference type="VEuPathDB" id="VectorBase:ISCW003765"/>
<dbReference type="InterPro" id="IPR024079">
    <property type="entry name" value="MetalloPept_cat_dom_sf"/>
</dbReference>
<dbReference type="VEuPathDB" id="VectorBase:ISCI003765"/>
<dbReference type="Gene3D" id="3.40.390.10">
    <property type="entry name" value="Collagenase (Catalytic Domain)"/>
    <property type="match status" value="1"/>
</dbReference>
<dbReference type="GO" id="GO:0008237">
    <property type="term" value="F:metallopeptidase activity"/>
    <property type="evidence" value="ECO:0007669"/>
    <property type="project" value="InterPro"/>
</dbReference>